<evidence type="ECO:0000259" key="2">
    <source>
        <dbReference type="Pfam" id="PF13439"/>
    </source>
</evidence>
<organism evidence="3 4">
    <name type="scientific">Martelella alba</name>
    <dbReference type="NCBI Taxonomy" id="2590451"/>
    <lineage>
        <taxon>Bacteria</taxon>
        <taxon>Pseudomonadati</taxon>
        <taxon>Pseudomonadota</taxon>
        <taxon>Alphaproteobacteria</taxon>
        <taxon>Hyphomicrobiales</taxon>
        <taxon>Aurantimonadaceae</taxon>
        <taxon>Martelella</taxon>
    </lineage>
</organism>
<dbReference type="Gene3D" id="3.40.50.2000">
    <property type="entry name" value="Glycogen Phosphorylase B"/>
    <property type="match status" value="2"/>
</dbReference>
<dbReference type="EMBL" id="SZPQ01000017">
    <property type="protein sequence ID" value="TKI05772.1"/>
    <property type="molecule type" value="Genomic_DNA"/>
</dbReference>
<feature type="domain" description="Glycosyltransferase subfamily 4-like N-terminal" evidence="2">
    <location>
        <begin position="54"/>
        <end position="194"/>
    </location>
</feature>
<keyword evidence="4" id="KW-1185">Reference proteome</keyword>
<dbReference type="RefSeq" id="WP_136990509.1">
    <property type="nucleotide sequence ID" value="NZ_SZPQ01000017.1"/>
</dbReference>
<dbReference type="Proteomes" id="UP000305202">
    <property type="component" value="Unassembled WGS sequence"/>
</dbReference>
<dbReference type="SUPFAM" id="SSF53756">
    <property type="entry name" value="UDP-Glycosyltransferase/glycogen phosphorylase"/>
    <property type="match status" value="1"/>
</dbReference>
<dbReference type="InterPro" id="IPR028098">
    <property type="entry name" value="Glyco_trans_4-like_N"/>
</dbReference>
<dbReference type="PANTHER" id="PTHR45947">
    <property type="entry name" value="SULFOQUINOVOSYL TRANSFERASE SQD2"/>
    <property type="match status" value="1"/>
</dbReference>
<protein>
    <submittedName>
        <fullName evidence="3">Glycosyltransferase family 4 protein</fullName>
    </submittedName>
</protein>
<dbReference type="Pfam" id="PF13439">
    <property type="entry name" value="Glyco_transf_4"/>
    <property type="match status" value="1"/>
</dbReference>
<dbReference type="CDD" id="cd03804">
    <property type="entry name" value="GT4_WbaZ-like"/>
    <property type="match status" value="1"/>
</dbReference>
<name>A0ABY2SKF1_9HYPH</name>
<dbReference type="Pfam" id="PF00534">
    <property type="entry name" value="Glycos_transf_1"/>
    <property type="match status" value="1"/>
</dbReference>
<reference evidence="3 4" key="1">
    <citation type="submission" date="2019-04" db="EMBL/GenBank/DDBJ databases">
        <authorList>
            <person name="Li M."/>
            <person name="Gao C."/>
        </authorList>
    </citation>
    <scope>NUCLEOTIDE SEQUENCE [LARGE SCALE GENOMIC DNA]</scope>
    <source>
        <strain evidence="3 4">BGMRC 2031</strain>
    </source>
</reference>
<comment type="caution">
    <text evidence="3">The sequence shown here is derived from an EMBL/GenBank/DDBJ whole genome shotgun (WGS) entry which is preliminary data.</text>
</comment>
<evidence type="ECO:0000259" key="1">
    <source>
        <dbReference type="Pfam" id="PF00534"/>
    </source>
</evidence>
<accession>A0ABY2SKF1</accession>
<feature type="domain" description="Glycosyl transferase family 1" evidence="1">
    <location>
        <begin position="199"/>
        <end position="354"/>
    </location>
</feature>
<proteinExistence type="predicted"/>
<dbReference type="InterPro" id="IPR050194">
    <property type="entry name" value="Glycosyltransferase_grp1"/>
</dbReference>
<evidence type="ECO:0000313" key="3">
    <source>
        <dbReference type="EMBL" id="TKI05772.1"/>
    </source>
</evidence>
<evidence type="ECO:0000313" key="4">
    <source>
        <dbReference type="Proteomes" id="UP000305202"/>
    </source>
</evidence>
<sequence>MQNNKIALVSDWLVTFAGAEKVLNEILKIYDGADLFSVIDFLSDDDRAKILNKKATTTFIQRLPFAKKKYKTYLPFMPFAIEQLDVTKYDIIISSNHAVAKGVITGPDQLHISYVHSPIRYAWDLQFQYLKEANLNSGIKSFFAKYILHKMRFWDSRTANNVDYFIANSYFISRRIQKIYRRNSHVIYPPVDVNKFTIHENKDNYFMTASRMVPYKKIDLIVEAFSAMPDKKLVVIGDGPDMDKIKRKSSKNIEVLGFQPDNILKDYMQKAKAFVFAAEEDFGISPVEAQACGTPVIAYGKGGALETIRPLGVVNPTGLFYYQQDVKSLVEAVNLFLQNADSFKPTNCRNNAEKFSKEVFKTNISTFVEQKWEEFNASKKLTY</sequence>
<gene>
    <name evidence="3" type="ORF">FCN80_12590</name>
</gene>
<dbReference type="InterPro" id="IPR001296">
    <property type="entry name" value="Glyco_trans_1"/>
</dbReference>
<dbReference type="PANTHER" id="PTHR45947:SF3">
    <property type="entry name" value="SULFOQUINOVOSYL TRANSFERASE SQD2"/>
    <property type="match status" value="1"/>
</dbReference>